<protein>
    <submittedName>
        <fullName evidence="2">Uncharacterized protein</fullName>
    </submittedName>
</protein>
<gene>
    <name evidence="2" type="ORF">QLX08_009716</name>
</gene>
<evidence type="ECO:0000313" key="2">
    <source>
        <dbReference type="EMBL" id="KAK9296218.1"/>
    </source>
</evidence>
<evidence type="ECO:0000256" key="1">
    <source>
        <dbReference type="SAM" id="MobiDB-lite"/>
    </source>
</evidence>
<name>A0AAW0ZHP2_9HYME</name>
<reference evidence="2 3" key="1">
    <citation type="submission" date="2024-05" db="EMBL/GenBank/DDBJ databases">
        <title>The nuclear and mitochondrial genome assemblies of Tetragonisca angustula (Apidae: Meliponini), a tiny yet remarkable pollinator in the Neotropics.</title>
        <authorList>
            <person name="Ferrari R."/>
            <person name="Ricardo P.C."/>
            <person name="Dias F.C."/>
            <person name="Araujo N.S."/>
            <person name="Soares D.O."/>
            <person name="Zhou Q.-S."/>
            <person name="Zhu C.-D."/>
            <person name="Coutinho L."/>
            <person name="Airas M.C."/>
            <person name="Batista T.M."/>
        </authorList>
    </citation>
    <scope>NUCLEOTIDE SEQUENCE [LARGE SCALE GENOMIC DNA]</scope>
    <source>
        <strain evidence="2">ASF017062</strain>
        <tissue evidence="2">Abdomen</tissue>
    </source>
</reference>
<evidence type="ECO:0000313" key="3">
    <source>
        <dbReference type="Proteomes" id="UP001432146"/>
    </source>
</evidence>
<feature type="region of interest" description="Disordered" evidence="1">
    <location>
        <begin position="43"/>
        <end position="76"/>
    </location>
</feature>
<keyword evidence="3" id="KW-1185">Reference proteome</keyword>
<dbReference type="EMBL" id="JAWNGG020000220">
    <property type="protein sequence ID" value="KAK9296218.1"/>
    <property type="molecule type" value="Genomic_DNA"/>
</dbReference>
<proteinExistence type="predicted"/>
<comment type="caution">
    <text evidence="2">The sequence shown here is derived from an EMBL/GenBank/DDBJ whole genome shotgun (WGS) entry which is preliminary data.</text>
</comment>
<sequence length="102" mass="11434">MFNRQVKLGDICQLYQHLPVGQMQSRIEPKGLRVSVTGCDNLRSAAESPGRRYPRGGILGGTGTMAVNGDHNGPNDDTAFRIIRLRRQEKDDLQRTRVRSVE</sequence>
<dbReference type="Proteomes" id="UP001432146">
    <property type="component" value="Unassembled WGS sequence"/>
</dbReference>
<organism evidence="2 3">
    <name type="scientific">Tetragonisca angustula</name>
    <dbReference type="NCBI Taxonomy" id="166442"/>
    <lineage>
        <taxon>Eukaryota</taxon>
        <taxon>Metazoa</taxon>
        <taxon>Ecdysozoa</taxon>
        <taxon>Arthropoda</taxon>
        <taxon>Hexapoda</taxon>
        <taxon>Insecta</taxon>
        <taxon>Pterygota</taxon>
        <taxon>Neoptera</taxon>
        <taxon>Endopterygota</taxon>
        <taxon>Hymenoptera</taxon>
        <taxon>Apocrita</taxon>
        <taxon>Aculeata</taxon>
        <taxon>Apoidea</taxon>
        <taxon>Anthophila</taxon>
        <taxon>Apidae</taxon>
        <taxon>Tetragonisca</taxon>
    </lineage>
</organism>
<accession>A0AAW0ZHP2</accession>
<dbReference type="AlphaFoldDB" id="A0AAW0ZHP2"/>